<accession>C8VZ99</accession>
<keyword evidence="4" id="KW-0378">Hydrolase</keyword>
<dbReference type="OrthoDB" id="9788517at2"/>
<evidence type="ECO:0000313" key="10">
    <source>
        <dbReference type="Proteomes" id="UP000002217"/>
    </source>
</evidence>
<evidence type="ECO:0000256" key="7">
    <source>
        <dbReference type="PIRSR" id="PIRSR006019-2"/>
    </source>
</evidence>
<comment type="similarity">
    <text evidence="2">Belongs to the cytidine and deoxycytidylate deaminase family.</text>
</comment>
<reference evidence="9 10" key="1">
    <citation type="journal article" date="2009" name="Stand. Genomic Sci.">
        <title>Complete genome sequence of Desulfotomaculum acetoxidans type strain (5575).</title>
        <authorList>
            <person name="Spring S."/>
            <person name="Lapidus A."/>
            <person name="Schroder M."/>
            <person name="Gleim D."/>
            <person name="Sims D."/>
            <person name="Meincke L."/>
            <person name="Glavina Del Rio T."/>
            <person name="Tice H."/>
            <person name="Copeland A."/>
            <person name="Cheng J.F."/>
            <person name="Lucas S."/>
            <person name="Chen F."/>
            <person name="Nolan M."/>
            <person name="Bruce D."/>
            <person name="Goodwin L."/>
            <person name="Pitluck S."/>
            <person name="Ivanova N."/>
            <person name="Mavromatis K."/>
            <person name="Mikhailova N."/>
            <person name="Pati A."/>
            <person name="Chen A."/>
            <person name="Palaniappan K."/>
            <person name="Land M."/>
            <person name="Hauser L."/>
            <person name="Chang Y.J."/>
            <person name="Jeffries C.D."/>
            <person name="Chain P."/>
            <person name="Saunders E."/>
            <person name="Brettin T."/>
            <person name="Detter J.C."/>
            <person name="Goker M."/>
            <person name="Bristow J."/>
            <person name="Eisen J.A."/>
            <person name="Markowitz V."/>
            <person name="Hugenholtz P."/>
            <person name="Kyrpides N.C."/>
            <person name="Klenk H.P."/>
            <person name="Han C."/>
        </authorList>
    </citation>
    <scope>NUCLEOTIDE SEQUENCE [LARGE SCALE GENOMIC DNA]</scope>
    <source>
        <strain evidence="10">ATCC 49208 / DSM 771 / VKM B-1644</strain>
    </source>
</reference>
<dbReference type="RefSeq" id="WP_015759514.1">
    <property type="nucleotide sequence ID" value="NC_013216.1"/>
</dbReference>
<name>C8VZ99_DESAS</name>
<gene>
    <name evidence="9" type="ordered locus">Dtox_4176</name>
</gene>
<dbReference type="InterPro" id="IPR016193">
    <property type="entry name" value="Cytidine_deaminase-like"/>
</dbReference>
<evidence type="ECO:0000256" key="2">
    <source>
        <dbReference type="ARBA" id="ARBA00006576"/>
    </source>
</evidence>
<dbReference type="Pfam" id="PF00383">
    <property type="entry name" value="dCMP_cyt_deam_1"/>
    <property type="match status" value="1"/>
</dbReference>
<dbReference type="InterPro" id="IPR035105">
    <property type="entry name" value="Deoxycytidylate_deaminase_dom"/>
</dbReference>
<feature type="binding site" evidence="7">
    <location>
        <position position="70"/>
    </location>
    <ligand>
        <name>Zn(2+)</name>
        <dbReference type="ChEBI" id="CHEBI:29105"/>
        <note>catalytic</note>
    </ligand>
</feature>
<feature type="domain" description="CMP/dCMP-type deaminase" evidence="8">
    <location>
        <begin position="5"/>
        <end position="132"/>
    </location>
</feature>
<protein>
    <submittedName>
        <fullName evidence="9">ComE operon protein 2</fullName>
    </submittedName>
</protein>
<dbReference type="PROSITE" id="PS00903">
    <property type="entry name" value="CYT_DCMP_DEAMINASES_1"/>
    <property type="match status" value="1"/>
</dbReference>
<dbReference type="InterPro" id="IPR013404">
    <property type="entry name" value="Competence_ComEB"/>
</dbReference>
<evidence type="ECO:0000259" key="8">
    <source>
        <dbReference type="PROSITE" id="PS51747"/>
    </source>
</evidence>
<evidence type="ECO:0000256" key="6">
    <source>
        <dbReference type="PIRSR" id="PIRSR006019-1"/>
    </source>
</evidence>
<dbReference type="STRING" id="485916.Dtox_4176"/>
<dbReference type="eggNOG" id="COG2131">
    <property type="taxonomic scope" value="Bacteria"/>
</dbReference>
<dbReference type="AlphaFoldDB" id="C8VZ99"/>
<evidence type="ECO:0000256" key="3">
    <source>
        <dbReference type="ARBA" id="ARBA00022723"/>
    </source>
</evidence>
<dbReference type="InterPro" id="IPR016192">
    <property type="entry name" value="APOBEC/CMP_deaminase_Zn-bd"/>
</dbReference>
<evidence type="ECO:0000256" key="4">
    <source>
        <dbReference type="ARBA" id="ARBA00022801"/>
    </source>
</evidence>
<feature type="active site" description="Proton donor" evidence="6">
    <location>
        <position position="72"/>
    </location>
</feature>
<dbReference type="CDD" id="cd01286">
    <property type="entry name" value="deoxycytidylate_deaminase"/>
    <property type="match status" value="1"/>
</dbReference>
<dbReference type="SUPFAM" id="SSF53927">
    <property type="entry name" value="Cytidine deaminase-like"/>
    <property type="match status" value="1"/>
</dbReference>
<keyword evidence="10" id="KW-1185">Reference proteome</keyword>
<dbReference type="PROSITE" id="PS51747">
    <property type="entry name" value="CYT_DCMP_DEAMINASES_2"/>
    <property type="match status" value="1"/>
</dbReference>
<dbReference type="PIRSF" id="PIRSF006019">
    <property type="entry name" value="dCMP_deaminase"/>
    <property type="match status" value="1"/>
</dbReference>
<dbReference type="EMBL" id="CP001720">
    <property type="protein sequence ID" value="ACV64844.1"/>
    <property type="molecule type" value="Genomic_DNA"/>
</dbReference>
<feature type="binding site" evidence="7">
    <location>
        <position position="98"/>
    </location>
    <ligand>
        <name>Zn(2+)</name>
        <dbReference type="ChEBI" id="CHEBI:29105"/>
        <note>catalytic</note>
    </ligand>
</feature>
<dbReference type="HOGENOM" id="CLU_047993_2_1_9"/>
<keyword evidence="5 7" id="KW-0862">Zinc</keyword>
<dbReference type="GO" id="GO:0006220">
    <property type="term" value="P:pyrimidine nucleotide metabolic process"/>
    <property type="evidence" value="ECO:0007669"/>
    <property type="project" value="InterPro"/>
</dbReference>
<keyword evidence="3 7" id="KW-0479">Metal-binding</keyword>
<evidence type="ECO:0000256" key="5">
    <source>
        <dbReference type="ARBA" id="ARBA00022833"/>
    </source>
</evidence>
<dbReference type="Gene3D" id="3.40.140.10">
    <property type="entry name" value="Cytidine Deaminase, domain 2"/>
    <property type="match status" value="1"/>
</dbReference>
<dbReference type="InterPro" id="IPR015517">
    <property type="entry name" value="dCMP_deaminase-rel"/>
</dbReference>
<sequence length="154" mass="17189">MKRISWHEYFMGQAKIIALRSSCSRLSVGCLIVRDRRSIAGGYNGSVSGDVHCLDDGCRIDNGHCVRCVHAEANAIVQCAKFGASTEGTDIYVTHFPCLNCAKLIIQAGIRHVYYEQDYRIDPYCMELFNLVGVKVTKITCNLSDYLKLTDSNL</sequence>
<organism evidence="9 10">
    <name type="scientific">Desulfofarcimen acetoxidans (strain ATCC 49208 / DSM 771 / KCTC 5769 / VKM B-1644 / 5575)</name>
    <name type="common">Desulfotomaculum acetoxidans</name>
    <dbReference type="NCBI Taxonomy" id="485916"/>
    <lineage>
        <taxon>Bacteria</taxon>
        <taxon>Bacillati</taxon>
        <taxon>Bacillota</taxon>
        <taxon>Clostridia</taxon>
        <taxon>Eubacteriales</taxon>
        <taxon>Peptococcaceae</taxon>
        <taxon>Desulfofarcimen</taxon>
    </lineage>
</organism>
<dbReference type="NCBIfam" id="TIGR02571">
    <property type="entry name" value="ComEB"/>
    <property type="match status" value="1"/>
</dbReference>
<proteinExistence type="inferred from homology"/>
<comment type="cofactor">
    <cofactor evidence="1 7">
        <name>Zn(2+)</name>
        <dbReference type="ChEBI" id="CHEBI:29105"/>
    </cofactor>
</comment>
<dbReference type="PANTHER" id="PTHR11086:SF18">
    <property type="entry name" value="DEOXYCYTIDYLATE DEAMINASE"/>
    <property type="match status" value="1"/>
</dbReference>
<dbReference type="InterPro" id="IPR002125">
    <property type="entry name" value="CMP_dCMP_dom"/>
</dbReference>
<evidence type="ECO:0000256" key="1">
    <source>
        <dbReference type="ARBA" id="ARBA00001947"/>
    </source>
</evidence>
<dbReference type="GO" id="GO:0008270">
    <property type="term" value="F:zinc ion binding"/>
    <property type="evidence" value="ECO:0007669"/>
    <property type="project" value="InterPro"/>
</dbReference>
<dbReference type="InterPro" id="IPR016473">
    <property type="entry name" value="dCMP_deaminase"/>
</dbReference>
<dbReference type="KEGG" id="dae:Dtox_4176"/>
<dbReference type="Proteomes" id="UP000002217">
    <property type="component" value="Chromosome"/>
</dbReference>
<feature type="binding site" evidence="7">
    <location>
        <position position="101"/>
    </location>
    <ligand>
        <name>Zn(2+)</name>
        <dbReference type="ChEBI" id="CHEBI:29105"/>
        <note>catalytic</note>
    </ligand>
</feature>
<dbReference type="PANTHER" id="PTHR11086">
    <property type="entry name" value="DEOXYCYTIDYLATE DEAMINASE-RELATED"/>
    <property type="match status" value="1"/>
</dbReference>
<dbReference type="GO" id="GO:0004132">
    <property type="term" value="F:dCMP deaminase activity"/>
    <property type="evidence" value="ECO:0007669"/>
    <property type="project" value="InterPro"/>
</dbReference>
<dbReference type="GO" id="GO:0005737">
    <property type="term" value="C:cytoplasm"/>
    <property type="evidence" value="ECO:0007669"/>
    <property type="project" value="TreeGrafter"/>
</dbReference>
<evidence type="ECO:0000313" key="9">
    <source>
        <dbReference type="EMBL" id="ACV64844.1"/>
    </source>
</evidence>